<evidence type="ECO:0000256" key="6">
    <source>
        <dbReference type="SAM" id="Phobius"/>
    </source>
</evidence>
<evidence type="ECO:0000313" key="7">
    <source>
        <dbReference type="EMBL" id="MBC1398770.1"/>
    </source>
</evidence>
<feature type="transmembrane region" description="Helical" evidence="6">
    <location>
        <begin position="658"/>
        <end position="679"/>
    </location>
</feature>
<evidence type="ECO:0000256" key="1">
    <source>
        <dbReference type="ARBA" id="ARBA00004162"/>
    </source>
</evidence>
<dbReference type="PANTHER" id="PTHR39083">
    <property type="entry name" value="CYCLIC DI-GMP-BINDING PROTEIN"/>
    <property type="match status" value="1"/>
</dbReference>
<dbReference type="GO" id="GO:0006011">
    <property type="term" value="P:UDP-alpha-D-glucose metabolic process"/>
    <property type="evidence" value="ECO:0007669"/>
    <property type="project" value="InterPro"/>
</dbReference>
<comment type="caution">
    <text evidence="7">The sequence shown here is derived from an EMBL/GenBank/DDBJ whole genome shotgun (WGS) entry which is preliminary data.</text>
</comment>
<protein>
    <submittedName>
        <fullName evidence="7">Cellulose biosynthesis cyclic di-GMP-binding regulatory protein BcsB</fullName>
    </submittedName>
</protein>
<evidence type="ECO:0000313" key="8">
    <source>
        <dbReference type="Proteomes" id="UP000571128"/>
    </source>
</evidence>
<evidence type="ECO:0000256" key="5">
    <source>
        <dbReference type="ARBA" id="ARBA00023136"/>
    </source>
</evidence>
<evidence type="ECO:0000256" key="2">
    <source>
        <dbReference type="ARBA" id="ARBA00022475"/>
    </source>
</evidence>
<sequence length="685" mass="76057">MKKIGILLVVCVGIFFCLTSYELHAKAATYQTVLGVDKEARGKYTTTKQNFTIEDYWKTKTVKAKLVYRVTQLSEQEVSTITFSVNDVPFYSFRPAKGETGVQEITVDVPADKLKKGSNVFAVEGFIYTTLPDNQCTIDDTPANWLHIDKASSVLVDYDELPFKNTIADFNDRFTGIDTVKNEQSGVFMSDKTSDAEMTSSLQMVTAFAHENKLDDKQIALGAYGDTAKRNDKRYQLVVANFKNLPAALKNGIDTEKLNQQAVIKLQNVADKRVLIVTSKDDALLKVAAKLISNQSLTSQLALDEKWVKADEKVETPKTKVDKEIKLTTEGDKVKGIGHVEQDYFIKVPSNRSISDGTKVNLKYRYSSNLDFEHSLVTVLINGKPIGSQKLTAKKANDDSFTINVPKDMNIVGNFNVTVAFDLILTDNYCGFMNDSEIPWGFVTNESTFDLHTEEQKNFLFNNYPYPMIQDETFNEAVVVLPDKPDASILTSLENVFNLFGQFVDGNYGSLKAVSSSHFKAANESQNIIAFGGLNDNTVIKQANDKLYFKYNQAGTYFLSNEKMKIDPTYGKRIGSVQLIPSIFNKEKAILAVTGPTSQTTALGSTLLGSREMLSKTYGDGAIIDADDTIHAYRFKKVASADNETSFATKLADNKGTLAFAAVTVMILILLATATVLLLRKYRKK</sequence>
<keyword evidence="2" id="KW-1003">Cell membrane</keyword>
<name>A0A841YEV7_9LIST</name>
<keyword evidence="3 6" id="KW-0812">Transmembrane</keyword>
<evidence type="ECO:0000256" key="3">
    <source>
        <dbReference type="ARBA" id="ARBA00022692"/>
    </source>
</evidence>
<proteinExistence type="predicted"/>
<keyword evidence="5 6" id="KW-0472">Membrane</keyword>
<dbReference type="Pfam" id="PF03170">
    <property type="entry name" value="BcsB"/>
    <property type="match status" value="1"/>
</dbReference>
<organism evidence="7 8">
    <name type="scientific">Listeria fleischmannii</name>
    <dbReference type="NCBI Taxonomy" id="1069827"/>
    <lineage>
        <taxon>Bacteria</taxon>
        <taxon>Bacillati</taxon>
        <taxon>Bacillota</taxon>
        <taxon>Bacilli</taxon>
        <taxon>Bacillales</taxon>
        <taxon>Listeriaceae</taxon>
        <taxon>Listeria</taxon>
    </lineage>
</organism>
<reference evidence="7 8" key="1">
    <citation type="submission" date="2020-03" db="EMBL/GenBank/DDBJ databases">
        <title>Soil Listeria distribution.</title>
        <authorList>
            <person name="Liao J."/>
            <person name="Wiedmann M."/>
        </authorList>
    </citation>
    <scope>NUCLEOTIDE SEQUENCE [LARGE SCALE GENOMIC DNA]</scope>
    <source>
        <strain evidence="7 8">FSL L7-1645</strain>
    </source>
</reference>
<comment type="subcellular location">
    <subcellularLocation>
        <location evidence="1">Cell membrane</location>
        <topology evidence="1">Single-pass membrane protein</topology>
    </subcellularLocation>
</comment>
<keyword evidence="4 6" id="KW-1133">Transmembrane helix</keyword>
<dbReference type="Gene3D" id="2.60.120.260">
    <property type="entry name" value="Galactose-binding domain-like"/>
    <property type="match status" value="2"/>
</dbReference>
<dbReference type="EMBL" id="JAARPY010000006">
    <property type="protein sequence ID" value="MBC1398770.1"/>
    <property type="molecule type" value="Genomic_DNA"/>
</dbReference>
<dbReference type="PANTHER" id="PTHR39083:SF1">
    <property type="entry name" value="CYCLIC DI-GMP-BINDING PROTEIN"/>
    <property type="match status" value="1"/>
</dbReference>
<accession>A0A841YEV7</accession>
<dbReference type="GO" id="GO:0005886">
    <property type="term" value="C:plasma membrane"/>
    <property type="evidence" value="ECO:0007669"/>
    <property type="project" value="UniProtKB-SubCell"/>
</dbReference>
<dbReference type="InterPro" id="IPR018513">
    <property type="entry name" value="Cell_synthase_bac"/>
</dbReference>
<gene>
    <name evidence="7" type="ORF">HB844_07810</name>
</gene>
<dbReference type="RefSeq" id="WP_007546059.1">
    <property type="nucleotide sequence ID" value="NZ_JAARPY010000006.1"/>
</dbReference>
<evidence type="ECO:0000256" key="4">
    <source>
        <dbReference type="ARBA" id="ARBA00022989"/>
    </source>
</evidence>
<dbReference type="AlphaFoldDB" id="A0A841YEV7"/>
<dbReference type="Proteomes" id="UP000571128">
    <property type="component" value="Unassembled WGS sequence"/>
</dbReference>